<name>A0ABP0KND1_9DINO</name>
<organism evidence="3 4">
    <name type="scientific">Durusdinium trenchii</name>
    <dbReference type="NCBI Taxonomy" id="1381693"/>
    <lineage>
        <taxon>Eukaryota</taxon>
        <taxon>Sar</taxon>
        <taxon>Alveolata</taxon>
        <taxon>Dinophyceae</taxon>
        <taxon>Suessiales</taxon>
        <taxon>Symbiodiniaceae</taxon>
        <taxon>Durusdinium</taxon>
    </lineage>
</organism>
<evidence type="ECO:0000259" key="2">
    <source>
        <dbReference type="Pfam" id="PF04059"/>
    </source>
</evidence>
<keyword evidence="1" id="KW-0812">Transmembrane</keyword>
<gene>
    <name evidence="3" type="ORF">CCMP2556_LOCUS17077</name>
</gene>
<feature type="domain" description="Mei2-like C-terminal RNA recognition motif" evidence="2">
    <location>
        <begin position="298"/>
        <end position="356"/>
    </location>
</feature>
<evidence type="ECO:0000256" key="1">
    <source>
        <dbReference type="SAM" id="Phobius"/>
    </source>
</evidence>
<proteinExistence type="predicted"/>
<dbReference type="Proteomes" id="UP001642484">
    <property type="component" value="Unassembled WGS sequence"/>
</dbReference>
<keyword evidence="1" id="KW-0472">Membrane</keyword>
<keyword evidence="4" id="KW-1185">Reference proteome</keyword>
<dbReference type="SUPFAM" id="SSF54928">
    <property type="entry name" value="RNA-binding domain, RBD"/>
    <property type="match status" value="1"/>
</dbReference>
<dbReference type="InterPro" id="IPR035979">
    <property type="entry name" value="RBD_domain_sf"/>
</dbReference>
<feature type="transmembrane region" description="Helical" evidence="1">
    <location>
        <begin position="50"/>
        <end position="69"/>
    </location>
</feature>
<feature type="transmembrane region" description="Helical" evidence="1">
    <location>
        <begin position="6"/>
        <end position="29"/>
    </location>
</feature>
<evidence type="ECO:0000313" key="4">
    <source>
        <dbReference type="Proteomes" id="UP001642484"/>
    </source>
</evidence>
<sequence length="449" mass="50459">MTGPEPAMLLCTSTLLVLPVGLFAVMALSGEVTSLSMKKVPWMPQVSKPVLVLGAVLLLLSSVVSLFWASCTEPGILPRQDPKRGFAGCGKRPPRVDQIINGVKVSLKWCSTCEIYRPPLDLSSENGSLVQAELYMLCMIPPGADTELNMYESQDEVVLETLKMQEVRHYKVALPSRPVVVTVSVTRTSGDAIHVVEYIRVPLRAEVHADGSLAELVAVAQWHRALYESPRRGHSAAEWSREQCEQHYEAPGSNWLRNGNTNSLRLKRFRRVTGFVGLDPGKAPLGLRHFQETGPRSRTTLVLKNLPRHFDKDALKDLLEKLGFRGFFDFLYVPLQWNQESCVGYGLVNLTSHEALCFRWNFFCIELLGASENLEVCWDTRHQGLDQLIKYYRNNSVMHPLLPEHCKPMLLLSGEKVDFPPPTKARLRESALHGNDSYQNLICQGGWQQ</sequence>
<comment type="caution">
    <text evidence="3">The sequence shown here is derived from an EMBL/GenBank/DDBJ whole genome shotgun (WGS) entry which is preliminary data.</text>
</comment>
<keyword evidence="1" id="KW-1133">Transmembrane helix</keyword>
<dbReference type="Pfam" id="PF04059">
    <property type="entry name" value="RRM_2"/>
    <property type="match status" value="1"/>
</dbReference>
<evidence type="ECO:0000313" key="3">
    <source>
        <dbReference type="EMBL" id="CAK9028378.1"/>
    </source>
</evidence>
<reference evidence="3 4" key="1">
    <citation type="submission" date="2024-02" db="EMBL/GenBank/DDBJ databases">
        <authorList>
            <person name="Chen Y."/>
            <person name="Shah S."/>
            <person name="Dougan E. K."/>
            <person name="Thang M."/>
            <person name="Chan C."/>
        </authorList>
    </citation>
    <scope>NUCLEOTIDE SEQUENCE [LARGE SCALE GENOMIC DNA]</scope>
</reference>
<protein>
    <recommendedName>
        <fullName evidence="2">Mei2-like C-terminal RNA recognition motif domain-containing protein</fullName>
    </recommendedName>
</protein>
<dbReference type="EMBL" id="CAXAMN010009347">
    <property type="protein sequence ID" value="CAK9028378.1"/>
    <property type="molecule type" value="Genomic_DNA"/>
</dbReference>
<dbReference type="InterPro" id="IPR007201">
    <property type="entry name" value="Mei2-like_Rrm_C"/>
</dbReference>
<accession>A0ABP0KND1</accession>